<evidence type="ECO:0000313" key="4">
    <source>
        <dbReference type="EMBL" id="CAF0877967.1"/>
    </source>
</evidence>
<dbReference type="Pfam" id="PF00079">
    <property type="entry name" value="Serpin"/>
    <property type="match status" value="1"/>
</dbReference>
<dbReference type="InterPro" id="IPR023795">
    <property type="entry name" value="Serpin_CS"/>
</dbReference>
<dbReference type="InterPro" id="IPR000215">
    <property type="entry name" value="Serpin_fam"/>
</dbReference>
<dbReference type="PANTHER" id="PTHR11461">
    <property type="entry name" value="SERINE PROTEASE INHIBITOR, SERPIN"/>
    <property type="match status" value="1"/>
</dbReference>
<sequence>MGARTSSQPAGAFEHFGQKLYSSLCRLQTGENLFLSPASIALAMSMCAVGAQHQTLQQILDTLEFSSTEELVKASEDILSIFSIVGQDQSIQAKLANRLYAQKTYKLEQDYLKLIRTSFLADMQLEDFKNDNIKVTHEINAWVEQQTNNLIKDLLSPSDISTDTRLLIVNCIYFKGTWKEQFRESATDRNANFHENNGTISKVELMCQKETFAYAENSSLGVQIVHLPYKSSSENVRFVFTIILPKKGVSLSDVENKFASKPSLLHNVLNNQNATPRELLLYVPKFKMETSFEYGSVLAQLGMRDAFDENEADFTGIVGKLHGQSRLFIDKVIHRALIDVNEQGTEAAAATIVRVVLTCASRREPQPILFRADRPFLFYIREVRQNLTLFAGKFLTAAKLSS</sequence>
<dbReference type="PANTHER" id="PTHR11461:SF211">
    <property type="entry name" value="GH10112P-RELATED"/>
    <property type="match status" value="1"/>
</dbReference>
<dbReference type="SUPFAM" id="SSF56574">
    <property type="entry name" value="Serpins"/>
    <property type="match status" value="1"/>
</dbReference>
<evidence type="ECO:0000259" key="3">
    <source>
        <dbReference type="SMART" id="SM00093"/>
    </source>
</evidence>
<name>A0A815HLK7_ADIRI</name>
<dbReference type="Gene3D" id="2.30.39.10">
    <property type="entry name" value="Alpha-1-antitrypsin, domain 1"/>
    <property type="match status" value="1"/>
</dbReference>
<accession>A0A815HLK7</accession>
<evidence type="ECO:0000256" key="1">
    <source>
        <dbReference type="ARBA" id="ARBA00009500"/>
    </source>
</evidence>
<reference evidence="5" key="1">
    <citation type="submission" date="2021-02" db="EMBL/GenBank/DDBJ databases">
        <authorList>
            <person name="Nowell W R."/>
        </authorList>
    </citation>
    <scope>NUCLEOTIDE SEQUENCE</scope>
</reference>
<dbReference type="GO" id="GO:0005615">
    <property type="term" value="C:extracellular space"/>
    <property type="evidence" value="ECO:0007669"/>
    <property type="project" value="InterPro"/>
</dbReference>
<comment type="caution">
    <text evidence="5">The sequence shown here is derived from an EMBL/GenBank/DDBJ whole genome shotgun (WGS) entry which is preliminary data.</text>
</comment>
<dbReference type="PROSITE" id="PS00284">
    <property type="entry name" value="SERPIN"/>
    <property type="match status" value="1"/>
</dbReference>
<evidence type="ECO:0000256" key="2">
    <source>
        <dbReference type="RuleBase" id="RU000411"/>
    </source>
</evidence>
<evidence type="ECO:0000313" key="7">
    <source>
        <dbReference type="Proteomes" id="UP000663852"/>
    </source>
</evidence>
<dbReference type="AlphaFoldDB" id="A0A815HLK7"/>
<protein>
    <recommendedName>
        <fullName evidence="3">Serpin domain-containing protein</fullName>
    </recommendedName>
</protein>
<dbReference type="OrthoDB" id="671595at2759"/>
<dbReference type="Proteomes" id="UP000663852">
    <property type="component" value="Unassembled WGS sequence"/>
</dbReference>
<dbReference type="InterPro" id="IPR036186">
    <property type="entry name" value="Serpin_sf"/>
</dbReference>
<dbReference type="InterPro" id="IPR023796">
    <property type="entry name" value="Serpin_dom"/>
</dbReference>
<dbReference type="EMBL" id="CAJNOJ010000266">
    <property type="protein sequence ID" value="CAF1353405.1"/>
    <property type="molecule type" value="Genomic_DNA"/>
</dbReference>
<dbReference type="Gene3D" id="3.30.497.10">
    <property type="entry name" value="Antithrombin, subunit I, domain 2"/>
    <property type="match status" value="1"/>
</dbReference>
<proteinExistence type="inferred from homology"/>
<keyword evidence="6" id="KW-1185">Reference proteome</keyword>
<dbReference type="SMART" id="SM00093">
    <property type="entry name" value="SERPIN"/>
    <property type="match status" value="1"/>
</dbReference>
<evidence type="ECO:0000313" key="6">
    <source>
        <dbReference type="Proteomes" id="UP000663828"/>
    </source>
</evidence>
<gene>
    <name evidence="5" type="ORF">EDS130_LOCUS33412</name>
    <name evidence="4" type="ORF">XAT740_LOCUS6845</name>
</gene>
<evidence type="ECO:0000313" key="5">
    <source>
        <dbReference type="EMBL" id="CAF1353405.1"/>
    </source>
</evidence>
<dbReference type="EMBL" id="CAJNOR010000316">
    <property type="protein sequence ID" value="CAF0877967.1"/>
    <property type="molecule type" value="Genomic_DNA"/>
</dbReference>
<organism evidence="5 7">
    <name type="scientific">Adineta ricciae</name>
    <name type="common">Rotifer</name>
    <dbReference type="NCBI Taxonomy" id="249248"/>
    <lineage>
        <taxon>Eukaryota</taxon>
        <taxon>Metazoa</taxon>
        <taxon>Spiralia</taxon>
        <taxon>Gnathifera</taxon>
        <taxon>Rotifera</taxon>
        <taxon>Eurotatoria</taxon>
        <taxon>Bdelloidea</taxon>
        <taxon>Adinetida</taxon>
        <taxon>Adinetidae</taxon>
        <taxon>Adineta</taxon>
    </lineage>
</organism>
<feature type="domain" description="Serpin" evidence="3">
    <location>
        <begin position="18"/>
        <end position="397"/>
    </location>
</feature>
<dbReference type="Proteomes" id="UP000663828">
    <property type="component" value="Unassembled WGS sequence"/>
</dbReference>
<comment type="similarity">
    <text evidence="1 2">Belongs to the serpin family.</text>
</comment>
<dbReference type="GO" id="GO:0004867">
    <property type="term" value="F:serine-type endopeptidase inhibitor activity"/>
    <property type="evidence" value="ECO:0007669"/>
    <property type="project" value="InterPro"/>
</dbReference>
<dbReference type="InterPro" id="IPR042185">
    <property type="entry name" value="Serpin_sf_2"/>
</dbReference>
<dbReference type="CDD" id="cd00172">
    <property type="entry name" value="serpin"/>
    <property type="match status" value="1"/>
</dbReference>
<dbReference type="InterPro" id="IPR042178">
    <property type="entry name" value="Serpin_sf_1"/>
</dbReference>